<sequence length="355" mass="41347">MSVSSNDDIQSVEAKLRQGCWPEVFQVPKVGPELELVFEDGNRKYLSEGKKLDLSKDHKSQFLDAIANRIWEYKAYPTHMEYTEVAKAIMRTYPCLAEKGSSSGYDEMLNSIKFKMGNLRAKMRKLDCMELNVNSRKRSYPGTSSSKHKKPKRAEINYLPDIPIREDATSMEFYRENICAEVQKRNRDMNKIKNMMMRTYAYRRQDLVLKAPAVNEMVERWPALFLPSELKAEFSRLSNLALESTFFSSLDQHLDRMVEILSTRQKFQNLFHFETGVGYITYFVWYDHDVTAKRTAVLRCIPDYFTEQPYFKDFEDTTMAEDIQTEVTHGIAVLGDVKDPCQFALLLITKLLLMT</sequence>
<dbReference type="OrthoDB" id="8948707at2759"/>
<dbReference type="EMBL" id="MRZV01000812">
    <property type="protein sequence ID" value="PIK43948.1"/>
    <property type="molecule type" value="Genomic_DNA"/>
</dbReference>
<gene>
    <name evidence="1" type="ORF">BSL78_19180</name>
</gene>
<dbReference type="Proteomes" id="UP000230750">
    <property type="component" value="Unassembled WGS sequence"/>
</dbReference>
<organism evidence="1 2">
    <name type="scientific">Stichopus japonicus</name>
    <name type="common">Sea cucumber</name>
    <dbReference type="NCBI Taxonomy" id="307972"/>
    <lineage>
        <taxon>Eukaryota</taxon>
        <taxon>Metazoa</taxon>
        <taxon>Echinodermata</taxon>
        <taxon>Eleutherozoa</taxon>
        <taxon>Echinozoa</taxon>
        <taxon>Holothuroidea</taxon>
        <taxon>Aspidochirotacea</taxon>
        <taxon>Aspidochirotida</taxon>
        <taxon>Stichopodidae</taxon>
        <taxon>Apostichopus</taxon>
    </lineage>
</organism>
<dbReference type="PANTHER" id="PTHR31025:SF19">
    <property type="entry name" value="SI:CH73-42K18.1-RELATED"/>
    <property type="match status" value="1"/>
</dbReference>
<dbReference type="PANTHER" id="PTHR31025">
    <property type="entry name" value="SI:CH211-196P9.1-RELATED"/>
    <property type="match status" value="1"/>
</dbReference>
<name>A0A2G8K7F4_STIJA</name>
<evidence type="ECO:0008006" key="3">
    <source>
        <dbReference type="Google" id="ProtNLM"/>
    </source>
</evidence>
<evidence type="ECO:0000313" key="1">
    <source>
        <dbReference type="EMBL" id="PIK43948.1"/>
    </source>
</evidence>
<proteinExistence type="predicted"/>
<accession>A0A2G8K7F4</accession>
<keyword evidence="2" id="KW-1185">Reference proteome</keyword>
<comment type="caution">
    <text evidence="1">The sequence shown here is derived from an EMBL/GenBank/DDBJ whole genome shotgun (WGS) entry which is preliminary data.</text>
</comment>
<evidence type="ECO:0000313" key="2">
    <source>
        <dbReference type="Proteomes" id="UP000230750"/>
    </source>
</evidence>
<dbReference type="AlphaFoldDB" id="A0A2G8K7F4"/>
<protein>
    <recommendedName>
        <fullName evidence="3">Sterile alpha motif domain-containing protein 3-like</fullName>
    </recommendedName>
</protein>
<reference evidence="1 2" key="1">
    <citation type="journal article" date="2017" name="PLoS Biol.">
        <title>The sea cucumber genome provides insights into morphological evolution and visceral regeneration.</title>
        <authorList>
            <person name="Zhang X."/>
            <person name="Sun L."/>
            <person name="Yuan J."/>
            <person name="Sun Y."/>
            <person name="Gao Y."/>
            <person name="Zhang L."/>
            <person name="Li S."/>
            <person name="Dai H."/>
            <person name="Hamel J.F."/>
            <person name="Liu C."/>
            <person name="Yu Y."/>
            <person name="Liu S."/>
            <person name="Lin W."/>
            <person name="Guo K."/>
            <person name="Jin S."/>
            <person name="Xu P."/>
            <person name="Storey K.B."/>
            <person name="Huan P."/>
            <person name="Zhang T."/>
            <person name="Zhou Y."/>
            <person name="Zhang J."/>
            <person name="Lin C."/>
            <person name="Li X."/>
            <person name="Xing L."/>
            <person name="Huo D."/>
            <person name="Sun M."/>
            <person name="Wang L."/>
            <person name="Mercier A."/>
            <person name="Li F."/>
            <person name="Yang H."/>
            <person name="Xiang J."/>
        </authorList>
    </citation>
    <scope>NUCLEOTIDE SEQUENCE [LARGE SCALE GENOMIC DNA]</scope>
    <source>
        <strain evidence="1">Shaxun</strain>
        <tissue evidence="1">Muscle</tissue>
    </source>
</reference>